<organism evidence="1 2">
    <name type="scientific">Jeotgalibacillus malaysiensis</name>
    <dbReference type="NCBI Taxonomy" id="1508404"/>
    <lineage>
        <taxon>Bacteria</taxon>
        <taxon>Bacillati</taxon>
        <taxon>Bacillota</taxon>
        <taxon>Bacilli</taxon>
        <taxon>Bacillales</taxon>
        <taxon>Caryophanaceae</taxon>
        <taxon>Jeotgalibacillus</taxon>
    </lineage>
</organism>
<dbReference type="Proteomes" id="UP000031449">
    <property type="component" value="Chromosome"/>
</dbReference>
<dbReference type="Gene3D" id="1.20.120.330">
    <property type="entry name" value="Nucleotidyltransferases domain 2"/>
    <property type="match status" value="1"/>
</dbReference>
<dbReference type="BioCyc" id="JESP1508404:G14D9-9698-MONOMER"/>
<dbReference type="AlphaFoldDB" id="A0A0B5AMN5"/>
<reference evidence="1 2" key="1">
    <citation type="submission" date="2014-08" db="EMBL/GenBank/DDBJ databases">
        <title>Complete genome of a marine bacteria Jeotgalibacillus malaysiensis.</title>
        <authorList>
            <person name="Yaakop A.S."/>
            <person name="Chan K.-G."/>
            <person name="Goh K.M."/>
        </authorList>
    </citation>
    <scope>NUCLEOTIDE SEQUENCE [LARGE SCALE GENOMIC DNA]</scope>
    <source>
        <strain evidence="1 2">D5</strain>
    </source>
</reference>
<keyword evidence="1" id="KW-0548">Nucleotidyltransferase</keyword>
<name>A0A0B5AMN5_9BACL</name>
<evidence type="ECO:0000313" key="1">
    <source>
        <dbReference type="EMBL" id="AJD89798.1"/>
    </source>
</evidence>
<sequence length="288" mass="33573">MRSEQEMMALILGFAREDSRIKAVYMNGSRTNPNAPRDMFQDYDIVYVTDEMEGFTADQSWISYFGNLLMMQQPDALDAGKGLSTDPGRYAFLMLFDDGNRIDLSFQTVDYMQKVYLNDSLTIPLLDKDGILPDIPESTDRDYFVKKPSEGEFDSVTNDFWWCLQNVAKGLWRDELPYAHHMFELTTRSALDQMIEWWIGSQHDYEVSAGKMGKYFKRFLPEEYWTTYLKTYAEDKWAAVDTAAELFGQIGREVAEKEGFQYPERDEKQMLMFVRRVRSLPGDAEAIF</sequence>
<dbReference type="GO" id="GO:0016779">
    <property type="term" value="F:nucleotidyltransferase activity"/>
    <property type="evidence" value="ECO:0007669"/>
    <property type="project" value="UniProtKB-KW"/>
</dbReference>
<gene>
    <name evidence="1" type="ORF">JMA_04810</name>
</gene>
<dbReference type="KEGG" id="jeo:JMA_04810"/>
<dbReference type="EMBL" id="CP009416">
    <property type="protein sequence ID" value="AJD89798.1"/>
    <property type="molecule type" value="Genomic_DNA"/>
</dbReference>
<keyword evidence="2" id="KW-1185">Reference proteome</keyword>
<dbReference type="Pfam" id="PF04439">
    <property type="entry name" value="Adenyl_transf"/>
    <property type="match status" value="1"/>
</dbReference>
<dbReference type="InterPro" id="IPR007530">
    <property type="entry name" value="Aminoglycoside_adenylylTfrase"/>
</dbReference>
<proteinExistence type="predicted"/>
<evidence type="ECO:0000313" key="2">
    <source>
        <dbReference type="Proteomes" id="UP000031449"/>
    </source>
</evidence>
<dbReference type="SUPFAM" id="SSF81301">
    <property type="entry name" value="Nucleotidyltransferase"/>
    <property type="match status" value="1"/>
</dbReference>
<dbReference type="SUPFAM" id="SSF81631">
    <property type="entry name" value="PAP/OAS1 substrate-binding domain"/>
    <property type="match status" value="1"/>
</dbReference>
<dbReference type="STRING" id="1508404.JMA_04810"/>
<dbReference type="PIRSF" id="PIRSF000812">
    <property type="entry name" value="AAD"/>
    <property type="match status" value="1"/>
</dbReference>
<keyword evidence="1" id="KW-0808">Transferase</keyword>
<accession>A0A0B5AMN5</accession>
<dbReference type="InterPro" id="IPR043519">
    <property type="entry name" value="NT_sf"/>
</dbReference>
<dbReference type="Gene3D" id="3.30.460.10">
    <property type="entry name" value="Beta Polymerase, domain 2"/>
    <property type="match status" value="1"/>
</dbReference>
<dbReference type="HOGENOM" id="CLU_076578_1_0_9"/>
<protein>
    <submittedName>
        <fullName evidence="1">Aminoglycoside 6-adenylyltransferase</fullName>
    </submittedName>
</protein>
<dbReference type="OrthoDB" id="9776406at2"/>